<dbReference type="PANTHER" id="PTHR11937">
    <property type="entry name" value="ACTIN"/>
    <property type="match status" value="1"/>
</dbReference>
<comment type="similarity">
    <text evidence="1">Belongs to the actin family.</text>
</comment>
<dbReference type="EMBL" id="LXPE01000003">
    <property type="protein sequence ID" value="OBA28521.1"/>
    <property type="molecule type" value="Genomic_DNA"/>
</dbReference>
<protein>
    <submittedName>
        <fullName evidence="2">Actin-like ATPase domain-containing protein</fullName>
    </submittedName>
</protein>
<dbReference type="Pfam" id="PF00022">
    <property type="entry name" value="Actin"/>
    <property type="match status" value="1"/>
</dbReference>
<sequence length="459" mass="52466">MSTSDIPLVIDNGSYKIKFGFASERNTPNIVNNCIIKTKSSFGDRYCIGNQLEDPTILTSTTNAYIKRPKEFGNLTSWETQSELWDYCFYNPSEFNFDLNEHFSMLNNDDIKTPHLILSESIFHIPELSKNTDEAVFEEYAFTSLFKAPAGAFVPFNKKGIDKSQIYLDSDDNIINSFNPNENSGATYNKFQLIIDSGFDCTWVIPVINGTIFYEAVQKCNFGGKFFTGYLKELISYNHIDLSQETLIVNKIKEKCLYMAPDSFNKTLLNNNKDKVIKEYVLPSDEPFLGSHSIDKEIDSNLGYLLKKDENPARNRATLKLSDELFTVPESLIFPEKVKFDSSLTMTSHGLIEIILKSLALCPELIRPLLVSNIVLIGGNFNIPNIKERILKELQLNAPTEWTVRVSCDVGRSDLFAFDSMCAFSETEEYKKTRITREEYFEHGLEWTTKNRFGFQAYT</sequence>
<dbReference type="OrthoDB" id="6220758at2759"/>
<dbReference type="SUPFAM" id="SSF53067">
    <property type="entry name" value="Actin-like ATPase domain"/>
    <property type="match status" value="2"/>
</dbReference>
<dbReference type="AlphaFoldDB" id="A0A1B7TIE8"/>
<organism evidence="2 3">
    <name type="scientific">Hanseniaspora valbyensis NRRL Y-1626</name>
    <dbReference type="NCBI Taxonomy" id="766949"/>
    <lineage>
        <taxon>Eukaryota</taxon>
        <taxon>Fungi</taxon>
        <taxon>Dikarya</taxon>
        <taxon>Ascomycota</taxon>
        <taxon>Saccharomycotina</taxon>
        <taxon>Saccharomycetes</taxon>
        <taxon>Saccharomycodales</taxon>
        <taxon>Saccharomycodaceae</taxon>
        <taxon>Hanseniaspora</taxon>
    </lineage>
</organism>
<dbReference type="InterPro" id="IPR043129">
    <property type="entry name" value="ATPase_NBD"/>
</dbReference>
<dbReference type="Gene3D" id="3.30.420.40">
    <property type="match status" value="2"/>
</dbReference>
<reference evidence="3" key="1">
    <citation type="journal article" date="2016" name="Proc. Natl. Acad. Sci. U.S.A.">
        <title>Comparative genomics of biotechnologically important yeasts.</title>
        <authorList>
            <person name="Riley R."/>
            <person name="Haridas S."/>
            <person name="Wolfe K.H."/>
            <person name="Lopes M.R."/>
            <person name="Hittinger C.T."/>
            <person name="Goeker M."/>
            <person name="Salamov A.A."/>
            <person name="Wisecaver J.H."/>
            <person name="Long T.M."/>
            <person name="Calvey C.H."/>
            <person name="Aerts A.L."/>
            <person name="Barry K.W."/>
            <person name="Choi C."/>
            <person name="Clum A."/>
            <person name="Coughlan A.Y."/>
            <person name="Deshpande S."/>
            <person name="Douglass A.P."/>
            <person name="Hanson S.J."/>
            <person name="Klenk H.-P."/>
            <person name="LaButti K.M."/>
            <person name="Lapidus A."/>
            <person name="Lindquist E.A."/>
            <person name="Lipzen A.M."/>
            <person name="Meier-Kolthoff J.P."/>
            <person name="Ohm R.A."/>
            <person name="Otillar R.P."/>
            <person name="Pangilinan J.L."/>
            <person name="Peng Y."/>
            <person name="Rokas A."/>
            <person name="Rosa C.A."/>
            <person name="Scheuner C."/>
            <person name="Sibirny A.A."/>
            <person name="Slot J.C."/>
            <person name="Stielow J.B."/>
            <person name="Sun H."/>
            <person name="Kurtzman C.P."/>
            <person name="Blackwell M."/>
            <person name="Grigoriev I.V."/>
            <person name="Jeffries T.W."/>
        </authorList>
    </citation>
    <scope>NUCLEOTIDE SEQUENCE [LARGE SCALE GENOMIC DNA]</scope>
    <source>
        <strain evidence="3">NRRL Y-1626</strain>
    </source>
</reference>
<dbReference type="Gene3D" id="3.90.640.10">
    <property type="entry name" value="Actin, Chain A, domain 4"/>
    <property type="match status" value="1"/>
</dbReference>
<accession>A0A1B7TIE8</accession>
<name>A0A1B7TIE8_9ASCO</name>
<gene>
    <name evidence="2" type="ORF">HANVADRAFT_51419</name>
</gene>
<evidence type="ECO:0000313" key="3">
    <source>
        <dbReference type="Proteomes" id="UP000092321"/>
    </source>
</evidence>
<proteinExistence type="inferred from homology"/>
<dbReference type="SMART" id="SM00268">
    <property type="entry name" value="ACTIN"/>
    <property type="match status" value="1"/>
</dbReference>
<comment type="caution">
    <text evidence="2">The sequence shown here is derived from an EMBL/GenBank/DDBJ whole genome shotgun (WGS) entry which is preliminary data.</text>
</comment>
<dbReference type="Proteomes" id="UP000092321">
    <property type="component" value="Unassembled WGS sequence"/>
</dbReference>
<evidence type="ECO:0000256" key="1">
    <source>
        <dbReference type="RuleBase" id="RU000487"/>
    </source>
</evidence>
<dbReference type="InterPro" id="IPR004000">
    <property type="entry name" value="Actin"/>
</dbReference>
<evidence type="ECO:0000313" key="2">
    <source>
        <dbReference type="EMBL" id="OBA28521.1"/>
    </source>
</evidence>
<keyword evidence="3" id="KW-1185">Reference proteome</keyword>